<dbReference type="PANTHER" id="PTHR47811">
    <property type="entry name" value="TRNA PSEUDOURIDINE SYNTHASE D"/>
    <property type="match status" value="1"/>
</dbReference>
<comment type="catalytic activity">
    <reaction evidence="4">
        <text>uridine(13) in tRNA = pseudouridine(13) in tRNA</text>
        <dbReference type="Rhea" id="RHEA:42540"/>
        <dbReference type="Rhea" id="RHEA-COMP:10105"/>
        <dbReference type="Rhea" id="RHEA-COMP:10106"/>
        <dbReference type="ChEBI" id="CHEBI:65314"/>
        <dbReference type="ChEBI" id="CHEBI:65315"/>
        <dbReference type="EC" id="5.4.99.27"/>
    </reaction>
</comment>
<comment type="function">
    <text evidence="4">Responsible for synthesis of pseudouridine from uracil-13 in transfer RNAs.</text>
</comment>
<dbReference type="PANTHER" id="PTHR47811:SF1">
    <property type="entry name" value="TRNA PSEUDOURIDINE SYNTHASE D"/>
    <property type="match status" value="1"/>
</dbReference>
<comment type="similarity">
    <text evidence="1 4">Belongs to the pseudouridine synthase TruD family.</text>
</comment>
<dbReference type="InterPro" id="IPR042214">
    <property type="entry name" value="TruD_catalytic"/>
</dbReference>
<dbReference type="InterPro" id="IPR020103">
    <property type="entry name" value="PsdUridine_synth_cat_dom_sf"/>
</dbReference>
<evidence type="ECO:0000256" key="3">
    <source>
        <dbReference type="ARBA" id="ARBA00023235"/>
    </source>
</evidence>
<evidence type="ECO:0000256" key="4">
    <source>
        <dbReference type="HAMAP-Rule" id="MF_01082"/>
    </source>
</evidence>
<dbReference type="SUPFAM" id="SSF55120">
    <property type="entry name" value="Pseudouridine synthase"/>
    <property type="match status" value="1"/>
</dbReference>
<dbReference type="PROSITE" id="PS01268">
    <property type="entry name" value="UPF0024"/>
    <property type="match status" value="1"/>
</dbReference>
<keyword evidence="2 4" id="KW-0819">tRNA processing</keyword>
<reference evidence="7" key="1">
    <citation type="submission" date="2023-07" db="EMBL/GenBank/DDBJ databases">
        <title>Draft genome sequence of Agarivorans aestuarii strain ZMCS4, a CAZymes producing bacteria isolated from the marine brown algae Clodostephus spongiosus.</title>
        <authorList>
            <person name="Lorente B."/>
            <person name="Cabral C."/>
            <person name="Frias J."/>
            <person name="Faria J."/>
            <person name="Toubarro D."/>
        </authorList>
    </citation>
    <scope>NUCLEOTIDE SEQUENCE [LARGE SCALE GENOMIC DNA]</scope>
    <source>
        <strain evidence="7">ZMCS4</strain>
    </source>
</reference>
<keyword evidence="3 4" id="KW-0413">Isomerase</keyword>
<evidence type="ECO:0000256" key="1">
    <source>
        <dbReference type="ARBA" id="ARBA00007953"/>
    </source>
</evidence>
<dbReference type="InterPro" id="IPR043165">
    <property type="entry name" value="TruD_insert_sf"/>
</dbReference>
<evidence type="ECO:0000313" key="7">
    <source>
        <dbReference type="Proteomes" id="UP001310248"/>
    </source>
</evidence>
<dbReference type="Pfam" id="PF01142">
    <property type="entry name" value="TruD"/>
    <property type="match status" value="2"/>
</dbReference>
<feature type="active site" description="Nucleophile" evidence="4">
    <location>
        <position position="84"/>
    </location>
</feature>
<evidence type="ECO:0000259" key="5">
    <source>
        <dbReference type="PROSITE" id="PS50984"/>
    </source>
</evidence>
<comment type="caution">
    <text evidence="6">The sequence shown here is derived from an EMBL/GenBank/DDBJ whole genome shotgun (WGS) entry which is preliminary data.</text>
</comment>
<dbReference type="EMBL" id="JAYDYW010000007">
    <property type="protein sequence ID" value="MEE1674449.1"/>
    <property type="molecule type" value="Genomic_DNA"/>
</dbReference>
<reference evidence="6 7" key="2">
    <citation type="submission" date="2023-12" db="EMBL/GenBank/DDBJ databases">
        <authorList>
            <consortium name="Cladostephus spongiosus"/>
            <person name="Lorente B."/>
            <person name="Cabral C."/>
            <person name="Frias J."/>
            <person name="Faria J."/>
            <person name="Toubarro D."/>
        </authorList>
    </citation>
    <scope>NUCLEOTIDE SEQUENCE [LARGE SCALE GENOMIC DNA]</scope>
    <source>
        <strain evidence="6 7">ZMCS4</strain>
    </source>
</reference>
<dbReference type="CDD" id="cd02575">
    <property type="entry name" value="PseudoU_synth_EcTruD"/>
    <property type="match status" value="1"/>
</dbReference>
<dbReference type="Proteomes" id="UP001310248">
    <property type="component" value="Unassembled WGS sequence"/>
</dbReference>
<feature type="domain" description="TRUD" evidence="5">
    <location>
        <begin position="159"/>
        <end position="305"/>
    </location>
</feature>
<proteinExistence type="inferred from homology"/>
<name>A0ABU7G609_9ALTE</name>
<protein>
    <recommendedName>
        <fullName evidence="4">tRNA pseudouridine synthase D</fullName>
        <ecNumber evidence="4">5.4.99.27</ecNumber>
    </recommendedName>
    <alternativeName>
        <fullName evidence="4">tRNA pseudouridine(13) synthase</fullName>
    </alternativeName>
    <alternativeName>
        <fullName evidence="4">tRNA pseudouridylate synthase D</fullName>
    </alternativeName>
    <alternativeName>
        <fullName evidence="4">tRNA-uridine isomerase D</fullName>
    </alternativeName>
</protein>
<accession>A0ABU7G609</accession>
<dbReference type="RefSeq" id="WP_329775567.1">
    <property type="nucleotide sequence ID" value="NZ_JAYDYW010000007.1"/>
</dbReference>
<dbReference type="InterPro" id="IPR050170">
    <property type="entry name" value="TruD_pseudoU_synthase"/>
</dbReference>
<dbReference type="InterPro" id="IPR001656">
    <property type="entry name" value="PsdUridine_synth_TruD"/>
</dbReference>
<sequence>MSNYLQEINQLNYLHGQPQSSGILKQQANDFCVDEVLPFEFSGDGEHMMVKVEKTGENTSWVVKMLAEACQVSPKVISYAGLKDRHAVTTQWFSIQLPGKPNIELPEDLGEGVKVIAIERHNRKLKRGALSGNNFRIRLRDVSNMQDAIKRAESVAQAGVPNYFGAQRFGRGASNIDSALAMFAGQRVKNRDKRSIYLSAARSLVFNRAVSERIAQQHFSEVLTGDVMKFASSNAYFVAEQVDADILARFQQGEIELSAPMVGKGELASLGDALAFETSVLETSPEIISGLSEAGLKMERRALALKPQQFSAKADGNDLVLSFYLSAGNYATSILREIVNCQGEGHDHISE</sequence>
<keyword evidence="7" id="KW-1185">Reference proteome</keyword>
<dbReference type="InterPro" id="IPR020119">
    <property type="entry name" value="PsdUridine_synth_TruD_CS"/>
</dbReference>
<dbReference type="Gene3D" id="3.30.2340.10">
    <property type="entry name" value="TruD, insertion domain"/>
    <property type="match status" value="1"/>
</dbReference>
<dbReference type="PROSITE" id="PS50984">
    <property type="entry name" value="TRUD"/>
    <property type="match status" value="1"/>
</dbReference>
<gene>
    <name evidence="4" type="primary">truD</name>
    <name evidence="6" type="ORF">SNR37_003888</name>
</gene>
<dbReference type="Gene3D" id="3.30.2350.20">
    <property type="entry name" value="TruD, catalytic domain"/>
    <property type="match status" value="1"/>
</dbReference>
<evidence type="ECO:0000313" key="6">
    <source>
        <dbReference type="EMBL" id="MEE1674449.1"/>
    </source>
</evidence>
<dbReference type="InterPro" id="IPR011760">
    <property type="entry name" value="PsdUridine_synth_TruD_insert"/>
</dbReference>
<dbReference type="EC" id="5.4.99.27" evidence="4"/>
<evidence type="ECO:0000256" key="2">
    <source>
        <dbReference type="ARBA" id="ARBA00022694"/>
    </source>
</evidence>
<dbReference type="HAMAP" id="MF_01082">
    <property type="entry name" value="TruD"/>
    <property type="match status" value="1"/>
</dbReference>
<organism evidence="6 7">
    <name type="scientific">Agarivorans aestuarii</name>
    <dbReference type="NCBI Taxonomy" id="1563703"/>
    <lineage>
        <taxon>Bacteria</taxon>
        <taxon>Pseudomonadati</taxon>
        <taxon>Pseudomonadota</taxon>
        <taxon>Gammaproteobacteria</taxon>
        <taxon>Alteromonadales</taxon>
        <taxon>Alteromonadaceae</taxon>
        <taxon>Agarivorans</taxon>
    </lineage>
</organism>